<dbReference type="Pfam" id="PF00440">
    <property type="entry name" value="TetR_N"/>
    <property type="match status" value="1"/>
</dbReference>
<evidence type="ECO:0000259" key="5">
    <source>
        <dbReference type="PROSITE" id="PS50977"/>
    </source>
</evidence>
<dbReference type="Gene3D" id="1.10.357.10">
    <property type="entry name" value="Tetracycline Repressor, domain 2"/>
    <property type="match status" value="1"/>
</dbReference>
<dbReference type="PANTHER" id="PTHR47506:SF1">
    <property type="entry name" value="HTH-TYPE TRANSCRIPTIONAL REGULATOR YJDC"/>
    <property type="match status" value="1"/>
</dbReference>
<feature type="domain" description="HTH tetR-type" evidence="5">
    <location>
        <begin position="5"/>
        <end position="65"/>
    </location>
</feature>
<evidence type="ECO:0000313" key="7">
    <source>
        <dbReference type="Proteomes" id="UP000183038"/>
    </source>
</evidence>
<dbReference type="EMBL" id="FNTB01000001">
    <property type="protein sequence ID" value="SEC22888.1"/>
    <property type="molecule type" value="Genomic_DNA"/>
</dbReference>
<evidence type="ECO:0000256" key="2">
    <source>
        <dbReference type="ARBA" id="ARBA00023125"/>
    </source>
</evidence>
<dbReference type="Proteomes" id="UP000183038">
    <property type="component" value="Unassembled WGS sequence"/>
</dbReference>
<keyword evidence="1" id="KW-0805">Transcription regulation</keyword>
<evidence type="ECO:0000313" key="6">
    <source>
        <dbReference type="EMBL" id="SEC22888.1"/>
    </source>
</evidence>
<dbReference type="SUPFAM" id="SSF46689">
    <property type="entry name" value="Homeodomain-like"/>
    <property type="match status" value="1"/>
</dbReference>
<feature type="DNA-binding region" description="H-T-H motif" evidence="4">
    <location>
        <begin position="28"/>
        <end position="47"/>
    </location>
</feature>
<reference evidence="6 7" key="1">
    <citation type="submission" date="2016-10" db="EMBL/GenBank/DDBJ databases">
        <authorList>
            <person name="de Groot N.N."/>
        </authorList>
    </citation>
    <scope>NUCLEOTIDE SEQUENCE [LARGE SCALE GENOMIC DNA]</scope>
    <source>
        <strain evidence="6 7">MAR_2009_71</strain>
    </source>
</reference>
<gene>
    <name evidence="6" type="ORF">SAMN05192540_2670</name>
</gene>
<evidence type="ECO:0000256" key="1">
    <source>
        <dbReference type="ARBA" id="ARBA00023015"/>
    </source>
</evidence>
<dbReference type="GO" id="GO:0003677">
    <property type="term" value="F:DNA binding"/>
    <property type="evidence" value="ECO:0007669"/>
    <property type="project" value="UniProtKB-UniRule"/>
</dbReference>
<evidence type="ECO:0000256" key="3">
    <source>
        <dbReference type="ARBA" id="ARBA00023163"/>
    </source>
</evidence>
<dbReference type="RefSeq" id="WP_074673385.1">
    <property type="nucleotide sequence ID" value="NZ_FNTB01000001.1"/>
</dbReference>
<dbReference type="InterPro" id="IPR009057">
    <property type="entry name" value="Homeodomain-like_sf"/>
</dbReference>
<dbReference type="OrthoDB" id="9789566at2"/>
<dbReference type="PANTHER" id="PTHR47506">
    <property type="entry name" value="TRANSCRIPTIONAL REGULATORY PROTEIN"/>
    <property type="match status" value="1"/>
</dbReference>
<name>A0A1H4QTM1_9FLAO</name>
<accession>A0A1H4QTM1</accession>
<proteinExistence type="predicted"/>
<evidence type="ECO:0000256" key="4">
    <source>
        <dbReference type="PROSITE-ProRule" id="PRU00335"/>
    </source>
</evidence>
<dbReference type="InterPro" id="IPR001647">
    <property type="entry name" value="HTH_TetR"/>
</dbReference>
<keyword evidence="3" id="KW-0804">Transcription</keyword>
<dbReference type="AlphaFoldDB" id="A0A1H4QTM1"/>
<protein>
    <submittedName>
        <fullName evidence="6">Transcriptional regulator, TetR family</fullName>
    </submittedName>
</protein>
<organism evidence="6 7">
    <name type="scientific">Maribacter dokdonensis</name>
    <dbReference type="NCBI Taxonomy" id="320912"/>
    <lineage>
        <taxon>Bacteria</taxon>
        <taxon>Pseudomonadati</taxon>
        <taxon>Bacteroidota</taxon>
        <taxon>Flavobacteriia</taxon>
        <taxon>Flavobacteriales</taxon>
        <taxon>Flavobacteriaceae</taxon>
        <taxon>Maribacter</taxon>
    </lineage>
</organism>
<keyword evidence="2 4" id="KW-0238">DNA-binding</keyword>
<sequence>MRPQKILDIEILTGLTKVFRSRGYEGASLKELSEATGLKKASLYHRFPNGKQEMADAVLQHLEDWVTNNVFNTLLDTNLDPSTRLKEGLSAIRTLYDGGKNICILRALSMQAGIELFEEQINQGMTAYLSAFKEIGIALKLTPEAAEEKALQVLIEIQGSLIVTKGLGDISIFDKTLQNIEHKYLNP</sequence>
<dbReference type="PROSITE" id="PS50977">
    <property type="entry name" value="HTH_TETR_2"/>
    <property type="match status" value="1"/>
</dbReference>